<accession>A0A816G8P4</accession>
<evidence type="ECO:0000313" key="3">
    <source>
        <dbReference type="EMBL" id="CAF1671037.1"/>
    </source>
</evidence>
<name>A0A816G8P4_9BILA</name>
<comment type="caution">
    <text evidence="3">The sequence shown here is derived from an EMBL/GenBank/DDBJ whole genome shotgun (WGS) entry which is preliminary data.</text>
</comment>
<protein>
    <submittedName>
        <fullName evidence="3">Uncharacterized protein</fullName>
    </submittedName>
</protein>
<evidence type="ECO:0000256" key="1">
    <source>
        <dbReference type="SAM" id="MobiDB-lite"/>
    </source>
</evidence>
<dbReference type="EMBL" id="CAJNOL010015281">
    <property type="protein sequence ID" value="CAF1671037.1"/>
    <property type="molecule type" value="Genomic_DNA"/>
</dbReference>
<organism evidence="3 4">
    <name type="scientific">Rotaria sordida</name>
    <dbReference type="NCBI Taxonomy" id="392033"/>
    <lineage>
        <taxon>Eukaryota</taxon>
        <taxon>Metazoa</taxon>
        <taxon>Spiralia</taxon>
        <taxon>Gnathifera</taxon>
        <taxon>Rotifera</taxon>
        <taxon>Eurotatoria</taxon>
        <taxon>Bdelloidea</taxon>
        <taxon>Philodinida</taxon>
        <taxon>Philodinidae</taxon>
        <taxon>Rotaria</taxon>
    </lineage>
</organism>
<dbReference type="AlphaFoldDB" id="A0A816G8P4"/>
<dbReference type="Proteomes" id="UP000663854">
    <property type="component" value="Unassembled WGS sequence"/>
</dbReference>
<proteinExistence type="predicted"/>
<dbReference type="Proteomes" id="UP000663870">
    <property type="component" value="Unassembled WGS sequence"/>
</dbReference>
<keyword evidence="4" id="KW-1185">Reference proteome</keyword>
<feature type="compositionally biased region" description="Polar residues" evidence="1">
    <location>
        <begin position="1"/>
        <end position="10"/>
    </location>
</feature>
<feature type="region of interest" description="Disordered" evidence="1">
    <location>
        <begin position="1"/>
        <end position="72"/>
    </location>
</feature>
<evidence type="ECO:0000313" key="4">
    <source>
        <dbReference type="Proteomes" id="UP000663870"/>
    </source>
</evidence>
<feature type="non-terminal residue" evidence="3">
    <location>
        <position position="1"/>
    </location>
</feature>
<reference evidence="3" key="1">
    <citation type="submission" date="2021-02" db="EMBL/GenBank/DDBJ databases">
        <authorList>
            <person name="Nowell W R."/>
        </authorList>
    </citation>
    <scope>NUCLEOTIDE SEQUENCE</scope>
</reference>
<dbReference type="EMBL" id="CAJNOH010013388">
    <property type="protein sequence ID" value="CAF1545274.1"/>
    <property type="molecule type" value="Genomic_DNA"/>
</dbReference>
<evidence type="ECO:0000313" key="2">
    <source>
        <dbReference type="EMBL" id="CAF1545274.1"/>
    </source>
</evidence>
<sequence length="72" mass="7889">MKDQSSTSPLRMTMPIKRQISSNVNTTGDRTLSRNMSTLSRSHNSQSTSVAKVNCNQKPKSHTFTSSANNSS</sequence>
<feature type="compositionally biased region" description="Polar residues" evidence="1">
    <location>
        <begin position="19"/>
        <end position="72"/>
    </location>
</feature>
<gene>
    <name evidence="3" type="ORF">JXQ802_LOCUS57604</name>
    <name evidence="2" type="ORF">PYM288_LOCUS41001</name>
</gene>